<dbReference type="InterPro" id="IPR031939">
    <property type="entry name" value="Adhesin_E-like"/>
</dbReference>
<feature type="domain" description="Surface-adhesin protein E-like" evidence="1">
    <location>
        <begin position="32"/>
        <end position="133"/>
    </location>
</feature>
<dbReference type="EMBL" id="MLJW01000697">
    <property type="protein sequence ID" value="OIQ83499.1"/>
    <property type="molecule type" value="Genomic_DNA"/>
</dbReference>
<dbReference type="AlphaFoldDB" id="A0A1J5R1A1"/>
<name>A0A1J5R1A1_9ZZZZ</name>
<evidence type="ECO:0000313" key="2">
    <source>
        <dbReference type="EMBL" id="OIQ83499.1"/>
    </source>
</evidence>
<proteinExistence type="predicted"/>
<protein>
    <recommendedName>
        <fullName evidence="1">Surface-adhesin protein E-like domain-containing protein</fullName>
    </recommendedName>
</protein>
<comment type="caution">
    <text evidence="2">The sequence shown here is derived from an EMBL/GenBank/DDBJ whole genome shotgun (WGS) entry which is preliminary data.</text>
</comment>
<evidence type="ECO:0000259" key="1">
    <source>
        <dbReference type="Pfam" id="PF16747"/>
    </source>
</evidence>
<organism evidence="2">
    <name type="scientific">mine drainage metagenome</name>
    <dbReference type="NCBI Taxonomy" id="410659"/>
    <lineage>
        <taxon>unclassified sequences</taxon>
        <taxon>metagenomes</taxon>
        <taxon>ecological metagenomes</taxon>
    </lineage>
</organism>
<accession>A0A1J5R1A1</accession>
<sequence length="158" mass="17788">MRVITSRLLRGLVALLSLSALPCSAQQWHVVSLGTKTGSTVSLDTESTSARKYIAKGWMRIDYPAPRERDGVRLTGYAAMWQVNCNNHTYWSSDSVGFRTDNLEPIRLYNLEQQWQSPAAGTDEYVAMESLCEETKSLFSKVVDQAGEMFHQYVDGDK</sequence>
<dbReference type="Pfam" id="PF16747">
    <property type="entry name" value="Adhesin_E"/>
    <property type="match status" value="1"/>
</dbReference>
<gene>
    <name evidence="2" type="ORF">GALL_346930</name>
</gene>
<reference evidence="2" key="1">
    <citation type="submission" date="2016-10" db="EMBL/GenBank/DDBJ databases">
        <title>Sequence of Gallionella enrichment culture.</title>
        <authorList>
            <person name="Poehlein A."/>
            <person name="Muehling M."/>
            <person name="Daniel R."/>
        </authorList>
    </citation>
    <scope>NUCLEOTIDE SEQUENCE</scope>
</reference>